<keyword evidence="3" id="KW-1185">Reference proteome</keyword>
<dbReference type="Proteomes" id="UP000093044">
    <property type="component" value="Chromosome"/>
</dbReference>
<dbReference type="AlphaFoldDB" id="A0A1B2I2N0"/>
<evidence type="ECO:0008006" key="4">
    <source>
        <dbReference type="Google" id="ProtNLM"/>
    </source>
</evidence>
<dbReference type="RefSeq" id="WP_066743146.1">
    <property type="nucleotide sequence ID" value="NZ_CP016757.1"/>
</dbReference>
<protein>
    <recommendedName>
        <fullName evidence="4">Peptidase M50 domain-containing protein</fullName>
    </recommendedName>
</protein>
<evidence type="ECO:0000256" key="1">
    <source>
        <dbReference type="SAM" id="Phobius"/>
    </source>
</evidence>
<keyword evidence="1" id="KW-0812">Transmembrane</keyword>
<evidence type="ECO:0000313" key="2">
    <source>
        <dbReference type="EMBL" id="ANZ44228.1"/>
    </source>
</evidence>
<dbReference type="GeneID" id="83056909"/>
<keyword evidence="1" id="KW-1133">Transmembrane helix</keyword>
<organism evidence="2 3">
    <name type="scientific">Cloacibacillus porcorum</name>
    <dbReference type="NCBI Taxonomy" id="1197717"/>
    <lineage>
        <taxon>Bacteria</taxon>
        <taxon>Thermotogati</taxon>
        <taxon>Synergistota</taxon>
        <taxon>Synergistia</taxon>
        <taxon>Synergistales</taxon>
        <taxon>Synergistaceae</taxon>
        <taxon>Cloacibacillus</taxon>
    </lineage>
</organism>
<evidence type="ECO:0000313" key="3">
    <source>
        <dbReference type="Proteomes" id="UP000093044"/>
    </source>
</evidence>
<gene>
    <name evidence="2" type="ORF">BED41_03455</name>
</gene>
<accession>A0A1B2I2N0</accession>
<name>A0A1B2I2N0_9BACT</name>
<sequence>MMLKIIISILAACLIHEAGHYFTVLCFGGRIVFRFAWGKLWGKVPIPRGIWYMPEGFSLRQKKITALAGFGAEFFAAPIFYVVGLEAYIFVVLLHLILYRFYAGEASDFQWFKGA</sequence>
<feature type="transmembrane region" description="Helical" evidence="1">
    <location>
        <begin position="79"/>
        <end position="102"/>
    </location>
</feature>
<dbReference type="EMBL" id="CP016757">
    <property type="protein sequence ID" value="ANZ44228.1"/>
    <property type="molecule type" value="Genomic_DNA"/>
</dbReference>
<proteinExistence type="predicted"/>
<dbReference type="STRING" id="1197717.BED41_03455"/>
<reference evidence="2" key="1">
    <citation type="submission" date="2016-08" db="EMBL/GenBank/DDBJ databases">
        <title>Complete genome of Cloacibacillus porcorum.</title>
        <authorList>
            <person name="Looft T."/>
            <person name="Bayles D.O."/>
            <person name="Alt D.P."/>
        </authorList>
    </citation>
    <scope>NUCLEOTIDE SEQUENCE [LARGE SCALE GENOMIC DNA]</scope>
    <source>
        <strain evidence="2">CL-84</strain>
    </source>
</reference>
<dbReference type="KEGG" id="cpor:BED41_03455"/>
<keyword evidence="1" id="KW-0472">Membrane</keyword>